<evidence type="ECO:0000256" key="3">
    <source>
        <dbReference type="ARBA" id="ARBA00022692"/>
    </source>
</evidence>
<evidence type="ECO:0000256" key="4">
    <source>
        <dbReference type="ARBA" id="ARBA00022989"/>
    </source>
</evidence>
<organism evidence="7 8">
    <name type="scientific">Acorus calamus</name>
    <name type="common">Sweet flag</name>
    <dbReference type="NCBI Taxonomy" id="4465"/>
    <lineage>
        <taxon>Eukaryota</taxon>
        <taxon>Viridiplantae</taxon>
        <taxon>Streptophyta</taxon>
        <taxon>Embryophyta</taxon>
        <taxon>Tracheophyta</taxon>
        <taxon>Spermatophyta</taxon>
        <taxon>Magnoliopsida</taxon>
        <taxon>Liliopsida</taxon>
        <taxon>Acoraceae</taxon>
        <taxon>Acorus</taxon>
    </lineage>
</organism>
<proteinExistence type="inferred from homology"/>
<dbReference type="Proteomes" id="UP001180020">
    <property type="component" value="Unassembled WGS sequence"/>
</dbReference>
<dbReference type="InterPro" id="IPR007603">
    <property type="entry name" value="Choline_transptr-like"/>
</dbReference>
<keyword evidence="3 6" id="KW-0812">Transmembrane</keyword>
<dbReference type="PANTHER" id="PTHR12385">
    <property type="entry name" value="CHOLINE TRANSPORTER-LIKE (SLC FAMILY 44)"/>
    <property type="match status" value="1"/>
</dbReference>
<comment type="function">
    <text evidence="6">Choline transporter.</text>
</comment>
<comment type="similarity">
    <text evidence="2 6">Belongs to the CTL (choline transporter-like) family.</text>
</comment>
<evidence type="ECO:0000256" key="6">
    <source>
        <dbReference type="RuleBase" id="RU368066"/>
    </source>
</evidence>
<feature type="transmembrane region" description="Helical" evidence="6">
    <location>
        <begin position="48"/>
        <end position="68"/>
    </location>
</feature>
<gene>
    <name evidence="7" type="ORF">QJS10_CPB15g02121</name>
</gene>
<comment type="subcellular location">
    <subcellularLocation>
        <location evidence="6">Cell membrane</location>
        <topology evidence="6">Multi-pass membrane protein</topology>
    </subcellularLocation>
    <subcellularLocation>
        <location evidence="1">Membrane</location>
        <topology evidence="1">Multi-pass membrane protein</topology>
    </subcellularLocation>
</comment>
<feature type="transmembrane region" description="Helical" evidence="6">
    <location>
        <begin position="175"/>
        <end position="191"/>
    </location>
</feature>
<dbReference type="PANTHER" id="PTHR12385:SF84">
    <property type="entry name" value="CHOLINE TRANSPORTER-LIKE PROTEIN"/>
    <property type="match status" value="1"/>
</dbReference>
<evidence type="ECO:0000256" key="2">
    <source>
        <dbReference type="ARBA" id="ARBA00007168"/>
    </source>
</evidence>
<reference evidence="7" key="1">
    <citation type="journal article" date="2023" name="Nat. Commun.">
        <title>Diploid and tetraploid genomes of Acorus and the evolution of monocots.</title>
        <authorList>
            <person name="Ma L."/>
            <person name="Liu K.W."/>
            <person name="Li Z."/>
            <person name="Hsiao Y.Y."/>
            <person name="Qi Y."/>
            <person name="Fu T."/>
            <person name="Tang G.D."/>
            <person name="Zhang D."/>
            <person name="Sun W.H."/>
            <person name="Liu D.K."/>
            <person name="Li Y."/>
            <person name="Chen G.Z."/>
            <person name="Liu X.D."/>
            <person name="Liao X.Y."/>
            <person name="Jiang Y.T."/>
            <person name="Yu X."/>
            <person name="Hao Y."/>
            <person name="Huang J."/>
            <person name="Zhao X.W."/>
            <person name="Ke S."/>
            <person name="Chen Y.Y."/>
            <person name="Wu W.L."/>
            <person name="Hsu J.L."/>
            <person name="Lin Y.F."/>
            <person name="Huang M.D."/>
            <person name="Li C.Y."/>
            <person name="Huang L."/>
            <person name="Wang Z.W."/>
            <person name="Zhao X."/>
            <person name="Zhong W.Y."/>
            <person name="Peng D.H."/>
            <person name="Ahmad S."/>
            <person name="Lan S."/>
            <person name="Zhang J.S."/>
            <person name="Tsai W.C."/>
            <person name="Van de Peer Y."/>
            <person name="Liu Z.J."/>
        </authorList>
    </citation>
    <scope>NUCLEOTIDE SEQUENCE</scope>
    <source>
        <strain evidence="7">CP</strain>
    </source>
</reference>
<name>A0AAV9D401_ACOCL</name>
<dbReference type="GO" id="GO:0005886">
    <property type="term" value="C:plasma membrane"/>
    <property type="evidence" value="ECO:0007669"/>
    <property type="project" value="UniProtKB-SubCell"/>
</dbReference>
<dbReference type="Pfam" id="PF04515">
    <property type="entry name" value="Choline_transpo"/>
    <property type="match status" value="1"/>
</dbReference>
<reference evidence="7" key="2">
    <citation type="submission" date="2023-06" db="EMBL/GenBank/DDBJ databases">
        <authorList>
            <person name="Ma L."/>
            <person name="Liu K.-W."/>
            <person name="Li Z."/>
            <person name="Hsiao Y.-Y."/>
            <person name="Qi Y."/>
            <person name="Fu T."/>
            <person name="Tang G."/>
            <person name="Zhang D."/>
            <person name="Sun W.-H."/>
            <person name="Liu D.-K."/>
            <person name="Li Y."/>
            <person name="Chen G.-Z."/>
            <person name="Liu X.-D."/>
            <person name="Liao X.-Y."/>
            <person name="Jiang Y.-T."/>
            <person name="Yu X."/>
            <person name="Hao Y."/>
            <person name="Huang J."/>
            <person name="Zhao X.-W."/>
            <person name="Ke S."/>
            <person name="Chen Y.-Y."/>
            <person name="Wu W.-L."/>
            <person name="Hsu J.-L."/>
            <person name="Lin Y.-F."/>
            <person name="Huang M.-D."/>
            <person name="Li C.-Y."/>
            <person name="Huang L."/>
            <person name="Wang Z.-W."/>
            <person name="Zhao X."/>
            <person name="Zhong W.-Y."/>
            <person name="Peng D.-H."/>
            <person name="Ahmad S."/>
            <person name="Lan S."/>
            <person name="Zhang J.-S."/>
            <person name="Tsai W.-C."/>
            <person name="Van De Peer Y."/>
            <person name="Liu Z.-J."/>
        </authorList>
    </citation>
    <scope>NUCLEOTIDE SEQUENCE</scope>
    <source>
        <strain evidence="7">CP</strain>
        <tissue evidence="7">Leaves</tissue>
    </source>
</reference>
<dbReference type="EMBL" id="JAUJYO010000015">
    <property type="protein sequence ID" value="KAK1295661.1"/>
    <property type="molecule type" value="Genomic_DNA"/>
</dbReference>
<feature type="transmembrane region" description="Helical" evidence="6">
    <location>
        <begin position="80"/>
        <end position="99"/>
    </location>
</feature>
<dbReference type="GO" id="GO:0022857">
    <property type="term" value="F:transmembrane transporter activity"/>
    <property type="evidence" value="ECO:0007669"/>
    <property type="project" value="UniProtKB-UniRule"/>
</dbReference>
<evidence type="ECO:0000313" key="8">
    <source>
        <dbReference type="Proteomes" id="UP001180020"/>
    </source>
</evidence>
<feature type="transmembrane region" description="Helical" evidence="6">
    <location>
        <begin position="345"/>
        <end position="371"/>
    </location>
</feature>
<feature type="transmembrane region" description="Helical" evidence="6">
    <location>
        <begin position="145"/>
        <end position="169"/>
    </location>
</feature>
<evidence type="ECO:0000256" key="5">
    <source>
        <dbReference type="ARBA" id="ARBA00023136"/>
    </source>
</evidence>
<comment type="caution">
    <text evidence="7">The sequence shown here is derived from an EMBL/GenBank/DDBJ whole genome shotgun (WGS) entry which is preliminary data.</text>
</comment>
<evidence type="ECO:0000313" key="7">
    <source>
        <dbReference type="EMBL" id="KAK1295661.1"/>
    </source>
</evidence>
<protein>
    <recommendedName>
        <fullName evidence="6">Choline transporter-like protein</fullName>
    </recommendedName>
</protein>
<keyword evidence="5 6" id="KW-0472">Membrane</keyword>
<accession>A0AAV9D401</accession>
<keyword evidence="8" id="KW-1185">Reference proteome</keyword>
<keyword evidence="4 6" id="KW-1133">Transmembrane helix</keyword>
<evidence type="ECO:0000256" key="1">
    <source>
        <dbReference type="ARBA" id="ARBA00004141"/>
    </source>
</evidence>
<sequence length="397" mass="41290">MSNPHSSNRRWTTLFKLAFFAHLFVTSVLVAFFAIRGLIFSSHRFSRFYLPLLASSLFSALPASAFLFCALRRPSAAIKAAMWLAPFMSLSLGLLLLAAGDPPGLALAAVSVASALAQSLYGCWASPRLPFAADVLSTATRGCGGAGAGAATLAALYAAVWACGVSGLATEGYRLAPLFVLALLLGLAWPMQTIRTVAHVAVSGTAYAGSSDARVSLGAACAASVAVPAVCAVRGAARAMRIVAGGDADEFLFSCADCFSGVAGQIVARANRWGLVHIARKGFVRASVEAWEAFGRAGMGRLIEVDLTSSFCFLSGVAGGALSGIVGGAWVLVVHKELTAGVSAYAFLIGYFVTRIAMVWPQACVTAYYVAYAEDPGTARFDSTISNRIRELQASGD</sequence>
<feature type="transmembrane region" description="Helical" evidence="6">
    <location>
        <begin position="311"/>
        <end position="333"/>
    </location>
</feature>
<feature type="transmembrane region" description="Helical" evidence="6">
    <location>
        <begin position="12"/>
        <end position="36"/>
    </location>
</feature>
<dbReference type="AlphaFoldDB" id="A0AAV9D401"/>